<dbReference type="EMBL" id="LAZR01017264">
    <property type="protein sequence ID" value="KKM01136.1"/>
    <property type="molecule type" value="Genomic_DNA"/>
</dbReference>
<sequence length="43" mass="4948">MSKSDRRERLRRDGQAFGCAMDAVIALRGPVTKERRAEPMKQE</sequence>
<comment type="caution">
    <text evidence="1">The sequence shown here is derived from an EMBL/GenBank/DDBJ whole genome shotgun (WGS) entry which is preliminary data.</text>
</comment>
<reference evidence="1" key="1">
    <citation type="journal article" date="2015" name="Nature">
        <title>Complex archaea that bridge the gap between prokaryotes and eukaryotes.</title>
        <authorList>
            <person name="Spang A."/>
            <person name="Saw J.H."/>
            <person name="Jorgensen S.L."/>
            <person name="Zaremba-Niedzwiedzka K."/>
            <person name="Martijn J."/>
            <person name="Lind A.E."/>
            <person name="van Eijk R."/>
            <person name="Schleper C."/>
            <person name="Guy L."/>
            <person name="Ettema T.J."/>
        </authorList>
    </citation>
    <scope>NUCLEOTIDE SEQUENCE</scope>
</reference>
<protein>
    <submittedName>
        <fullName evidence="1">Uncharacterized protein</fullName>
    </submittedName>
</protein>
<organism evidence="1">
    <name type="scientific">marine sediment metagenome</name>
    <dbReference type="NCBI Taxonomy" id="412755"/>
    <lineage>
        <taxon>unclassified sequences</taxon>
        <taxon>metagenomes</taxon>
        <taxon>ecological metagenomes</taxon>
    </lineage>
</organism>
<name>A0A0F9J5E7_9ZZZZ</name>
<dbReference type="AlphaFoldDB" id="A0A0F9J5E7"/>
<proteinExistence type="predicted"/>
<accession>A0A0F9J5E7</accession>
<gene>
    <name evidence="1" type="ORF">LCGC14_1797420</name>
</gene>
<evidence type="ECO:0000313" key="1">
    <source>
        <dbReference type="EMBL" id="KKM01136.1"/>
    </source>
</evidence>